<feature type="region of interest" description="Disordered" evidence="1">
    <location>
        <begin position="157"/>
        <end position="441"/>
    </location>
</feature>
<feature type="region of interest" description="Disordered" evidence="1">
    <location>
        <begin position="65"/>
        <end position="84"/>
    </location>
</feature>
<accession>A0A7S1FNW6</accession>
<proteinExistence type="predicted"/>
<dbReference type="AlphaFoldDB" id="A0A7S1FNW6"/>
<feature type="compositionally biased region" description="Low complexity" evidence="1">
    <location>
        <begin position="159"/>
        <end position="169"/>
    </location>
</feature>
<name>A0A7S1FNW6_9STRA</name>
<feature type="compositionally biased region" description="Basic and acidic residues" evidence="1">
    <location>
        <begin position="424"/>
        <end position="434"/>
    </location>
</feature>
<gene>
    <name evidence="2" type="ORF">CHYS00102_LOCUS7476</name>
</gene>
<feature type="compositionally biased region" description="Acidic residues" evidence="1">
    <location>
        <begin position="336"/>
        <end position="365"/>
    </location>
</feature>
<evidence type="ECO:0000313" key="2">
    <source>
        <dbReference type="EMBL" id="CAD8880291.1"/>
    </source>
</evidence>
<feature type="compositionally biased region" description="Polar residues" evidence="1">
    <location>
        <begin position="386"/>
        <end position="398"/>
    </location>
</feature>
<feature type="compositionally biased region" description="Basic residues" evidence="1">
    <location>
        <begin position="170"/>
        <end position="184"/>
    </location>
</feature>
<feature type="compositionally biased region" description="Basic and acidic residues" evidence="1">
    <location>
        <begin position="367"/>
        <end position="385"/>
    </location>
</feature>
<organism evidence="2">
    <name type="scientific">Corethron hystrix</name>
    <dbReference type="NCBI Taxonomy" id="216773"/>
    <lineage>
        <taxon>Eukaryota</taxon>
        <taxon>Sar</taxon>
        <taxon>Stramenopiles</taxon>
        <taxon>Ochrophyta</taxon>
        <taxon>Bacillariophyta</taxon>
        <taxon>Coscinodiscophyceae</taxon>
        <taxon>Corethrophycidae</taxon>
        <taxon>Corethrales</taxon>
        <taxon>Corethraceae</taxon>
        <taxon>Corethron</taxon>
    </lineage>
</organism>
<feature type="compositionally biased region" description="Basic and acidic residues" evidence="1">
    <location>
        <begin position="326"/>
        <end position="335"/>
    </location>
</feature>
<dbReference type="EMBL" id="HBFR01010321">
    <property type="protein sequence ID" value="CAD8880291.1"/>
    <property type="molecule type" value="Transcribed_RNA"/>
</dbReference>
<protein>
    <submittedName>
        <fullName evidence="2">Uncharacterized protein</fullName>
    </submittedName>
</protein>
<evidence type="ECO:0000256" key="1">
    <source>
        <dbReference type="SAM" id="MobiDB-lite"/>
    </source>
</evidence>
<feature type="compositionally biased region" description="Acidic residues" evidence="1">
    <location>
        <begin position="294"/>
        <end position="308"/>
    </location>
</feature>
<feature type="compositionally biased region" description="Basic residues" evidence="1">
    <location>
        <begin position="272"/>
        <end position="290"/>
    </location>
</feature>
<sequence length="441" mass="49978">MSESPILDPPTSNDVKRKDVDEDDIEVWKDLHMSLTMAVLELEDSITMRKVQRRFILETIVRHVPPMDKNDSNDQDENNDNKLVPAEGVATNPANPNWLDDPLCGNDIFDPEKIAQIMKLQNSSRSARTTISSSVSHWVRNSNTSSAPNILKAADDFGSTSVSKSSNASKQKKNTTKKTSKPKASHSDDDIVRDTGVNDGYSSDERYYSKKRERANSNSNDDSSADEDEIVPKKKKKKKRTSRDDETSTKKPLKKKKKRSQDNSKSSSKAKSSSKKLKKKKKKKKKAKKRHVDDDDQPASDEQDDSVDGVDSPVKPKRKLTLKLKFGNDKGRANDEYTDSDDDNDDDNDDNDDDDNDDDDDDSLGFEENRESNNRGQWKEQERSASFDSYDDSSNNRNPYRRQSKSEKQFDYSIAEGDASGGEHMTDDIEKYPDQEEDFGF</sequence>
<reference evidence="2" key="1">
    <citation type="submission" date="2021-01" db="EMBL/GenBank/DDBJ databases">
        <authorList>
            <person name="Corre E."/>
            <person name="Pelletier E."/>
            <person name="Niang G."/>
            <person name="Scheremetjew M."/>
            <person name="Finn R."/>
            <person name="Kale V."/>
            <person name="Holt S."/>
            <person name="Cochrane G."/>
            <person name="Meng A."/>
            <person name="Brown T."/>
            <person name="Cohen L."/>
        </authorList>
    </citation>
    <scope>NUCLEOTIDE SEQUENCE</scope>
    <source>
        <strain evidence="2">308</strain>
    </source>
</reference>